<dbReference type="InterPro" id="IPR014001">
    <property type="entry name" value="Helicase_ATP-bd"/>
</dbReference>
<keyword evidence="1" id="KW-0547">Nucleotide-binding</keyword>
<dbReference type="PANTHER" id="PTHR47957">
    <property type="entry name" value="ATP-DEPENDENT HELICASE HRQ1"/>
    <property type="match status" value="1"/>
</dbReference>
<evidence type="ECO:0000313" key="5">
    <source>
        <dbReference type="Proteomes" id="UP000778757"/>
    </source>
</evidence>
<accession>A0ABX1HW87</accession>
<dbReference type="PANTHER" id="PTHR47957:SF3">
    <property type="entry name" value="ATP-DEPENDENT HELICASE HRQ1"/>
    <property type="match status" value="1"/>
</dbReference>
<dbReference type="GO" id="GO:0004386">
    <property type="term" value="F:helicase activity"/>
    <property type="evidence" value="ECO:0007669"/>
    <property type="project" value="UniProtKB-KW"/>
</dbReference>
<dbReference type="InterPro" id="IPR001650">
    <property type="entry name" value="Helicase_C-like"/>
</dbReference>
<dbReference type="PROSITE" id="PS51192">
    <property type="entry name" value="HELICASE_ATP_BIND_1"/>
    <property type="match status" value="1"/>
</dbReference>
<organism evidence="4 5">
    <name type="scientific">Vibrio chemaguriensis</name>
    <dbReference type="NCBI Taxonomy" id="2527672"/>
    <lineage>
        <taxon>Bacteria</taxon>
        <taxon>Pseudomonadati</taxon>
        <taxon>Pseudomonadota</taxon>
        <taxon>Gammaproteobacteria</taxon>
        <taxon>Vibrionales</taxon>
        <taxon>Vibrionaceae</taxon>
        <taxon>Vibrio</taxon>
    </lineage>
</organism>
<evidence type="ECO:0000256" key="2">
    <source>
        <dbReference type="ARBA" id="ARBA00022840"/>
    </source>
</evidence>
<dbReference type="EMBL" id="SHOE01000006">
    <property type="protein sequence ID" value="NKJ67682.1"/>
    <property type="molecule type" value="Genomic_DNA"/>
</dbReference>
<evidence type="ECO:0000313" key="4">
    <source>
        <dbReference type="EMBL" id="NKJ67682.1"/>
    </source>
</evidence>
<dbReference type="SMART" id="SM00490">
    <property type="entry name" value="HELICc"/>
    <property type="match status" value="1"/>
</dbReference>
<keyword evidence="5" id="KW-1185">Reference proteome</keyword>
<feature type="domain" description="Helicase ATP-binding" evidence="3">
    <location>
        <begin position="122"/>
        <end position="435"/>
    </location>
</feature>
<keyword evidence="4" id="KW-0347">Helicase</keyword>
<comment type="caution">
    <text evidence="4">The sequence shown here is derived from an EMBL/GenBank/DDBJ whole genome shotgun (WGS) entry which is preliminary data.</text>
</comment>
<name>A0ABX1HW87_9VIBR</name>
<dbReference type="RefSeq" id="WP_193447473.1">
    <property type="nucleotide sequence ID" value="NZ_SHOE01000006.1"/>
</dbReference>
<dbReference type="Pfam" id="PF00271">
    <property type="entry name" value="Helicase_C"/>
    <property type="match status" value="1"/>
</dbReference>
<dbReference type="Pfam" id="PF00270">
    <property type="entry name" value="DEAD"/>
    <property type="match status" value="1"/>
</dbReference>
<protein>
    <submittedName>
        <fullName evidence="4">DEAD/DEAH box helicase</fullName>
    </submittedName>
</protein>
<sequence length="1932" mass="218425">MLDPIGAYQEIHKLYLSYLDTAYRIRREELSNDRRRLLSEPGTLMPEPFLEPILRYQPSQSTLESFLDDETEANPFKRFNREQRIAILEMIYSGLFPGKDGTGELKRVNAFKPYKHQVDMLWRGLKPGRPGIVTSGTGSGKTESFLLPVLSELVAEATRWPVPKSDYLRNQWWSEGSQFSLHREGESPDRPKAVRALLLYPMNALVEDQMVRLRKMLDSSEACEVLDTRANGNRIFFGRYTGASPVAGYREHPRSKDSKKEKQRQSRVKKALQDAAKHFKAAFNADQSAEEFNRTVKEPDQKKNDSTRFLFPSPDGAELISRWDMQETPPDLLVTNVSMLNAMLSREVEAPIFDQTRTWLETDPDAYFFLVLDELHLIRGSAGTEMAGLLRLLINRLGLDRSAFRHKLRILASSASLPLEGDMREQSLEYLYDFFGDAGTHSGSLESGAESPDDWEEAVLTGHPLLPQPKHQDILSPEPFVKLLSYLSSSNNEFIGQLHVELDDDPKLLQLIAECGQSLGAEILSSEEVIKEAATRLMLACKGEDGIKARPLSVIAQAIFGSSHQQEALRGLTLLRALGDKLKNIDATSFRQHLFLRSLEGLYASAQLIDGQLTYHGLNVEKGSSHIKVGEESLRLFELFHCESCHEEFIGGRRGKLSQGGPKEDYEILPNTPELERLPEAGAEVAIEQLSHDDFLLFWPAQNDAQKGDDEKEIWKLAFLDTRNGQVKQEASNVSDSPFILSGRLFLKQGSQLALKSPKTAAPHVCPACGTDYSRRSEEYRRSPIRSFKTGFDKTSQLLATEVMEILKRSGTATKLISFSDSRQDAAKTALNIERNHHIDTRRKLLIEALQQIEMPKESVAELRKMREEAEDAGDDDLFDELSKKIKEIKNSGDVNRVALTHVLEVDNQARKTKSLLGSMASLGMHPTDDSGVSKIFGADGADRKVKYDWTDLFKIEQDNVYWNEDIPANDILAARGHISTEQFSLLDDVLFARNYFSLEETGLGYPCLTNKRDKSSDLADAFLRVLSDNYRVEANKWFTKDSKEWAVYSDISSKRVKAFINKAGLTEDKVNELLKLFSEYGHTNGVIRIEKLHICLVKESDPVYECTTCGRVHLHLGAGICTRCHAPLPVKSNGVTKNLRDRNYISRRLTRASNEDNSFRLRCEELTGQTDDPADRLRRFNGIFIDNTNELEKLSEEIDLLSVTTTMEVGIDIGSLQAVYQANMPPQRFNYQQRVGRAGRRGQAFSLAMTLCRGRSHDQHYFHHPEEITGDAPPPPFLTQDHIDISLRLLRKAWLTRAFQILRDEDGARYPGDVVAPDIHGEFIPAALFYDDSTNWSARLLRAANQTINFAKDVAKSLGQGKPEILDSLIGYTESTTKLLEEIKHFKSEGKNRDLGLGQFLAECALLPMFGMPTRIRPLYLGMKSKNGKDPEWDAVDRDLDIAIYEFSPGQILVRDKRLHKSIGVTSSLGFIQPSREGNKLIPEPVSQWWTDTEMLADCPHCGALQSKFIDNVAADQVCSDCGESIPVSMFEQYHSPAAFRTDFYPQVSDGTEPQKPALRRETSSIISPMVNHQVERTNVMIASGSDALVIRRNRGPIDTTFEHQPFTLVRKTQTNVYSADVKLSQLSNQTIDTELVYGNNWQSPPEGSEPEQVRFYSKKKTDAISLGMISIAPGLDLHKVGTREREHTKIRSAALSATHMLVQRAALAMDIAPEEFEVLEPRLREGHPYLQIADTLVNGAGFSKRLAANCLKEPLAVELMRSMLNDPKDQMSRVFFEQQHRDQCALSCYRCIQRFGNKNYHGLLDWRLGLSFIRCLLEPEHRVGLDGDFETYRELSDWPKLAMEAALSIQKLNPSTRKVIQMGVLNLPVVTDEKEAYMVVHPFWDVLNSPSEVINESLVELRRQFDKVYCIDTFEANRRLMNTLDRLRKS</sequence>
<evidence type="ECO:0000256" key="1">
    <source>
        <dbReference type="ARBA" id="ARBA00022741"/>
    </source>
</evidence>
<dbReference type="SMART" id="SM00487">
    <property type="entry name" value="DEXDc"/>
    <property type="match status" value="1"/>
</dbReference>
<dbReference type="Gene3D" id="3.40.50.300">
    <property type="entry name" value="P-loop containing nucleotide triphosphate hydrolases"/>
    <property type="match status" value="2"/>
</dbReference>
<reference evidence="4 5" key="1">
    <citation type="journal article" date="2019" name="Curr. Microbiol.">
        <title>Vibrio chemaguriensis sp. nov., from Sundarbans, Bay of Bengal.</title>
        <authorList>
            <person name="Ghosh A."/>
            <person name="Bhadury P."/>
        </authorList>
    </citation>
    <scope>NUCLEOTIDE SEQUENCE [LARGE SCALE GENOMIC DNA]</scope>
    <source>
        <strain evidence="4 5">Iso1</strain>
    </source>
</reference>
<keyword evidence="4" id="KW-0378">Hydrolase</keyword>
<evidence type="ECO:0000259" key="3">
    <source>
        <dbReference type="PROSITE" id="PS51192"/>
    </source>
</evidence>
<dbReference type="Proteomes" id="UP000778757">
    <property type="component" value="Unassembled WGS sequence"/>
</dbReference>
<keyword evidence="2" id="KW-0067">ATP-binding</keyword>
<gene>
    <name evidence="4" type="ORF">EX191_07750</name>
</gene>
<proteinExistence type="predicted"/>
<dbReference type="InterPro" id="IPR027417">
    <property type="entry name" value="P-loop_NTPase"/>
</dbReference>
<dbReference type="InterPro" id="IPR011545">
    <property type="entry name" value="DEAD/DEAH_box_helicase_dom"/>
</dbReference>
<dbReference type="SUPFAM" id="SSF52540">
    <property type="entry name" value="P-loop containing nucleoside triphosphate hydrolases"/>
    <property type="match status" value="2"/>
</dbReference>